<dbReference type="AlphaFoldDB" id="A0A067QV86"/>
<dbReference type="Proteomes" id="UP000027135">
    <property type="component" value="Unassembled WGS sequence"/>
</dbReference>
<reference evidence="1 2" key="1">
    <citation type="journal article" date="2014" name="Nat. Commun.">
        <title>Molecular traces of alternative social organization in a termite genome.</title>
        <authorList>
            <person name="Terrapon N."/>
            <person name="Li C."/>
            <person name="Robertson H.M."/>
            <person name="Ji L."/>
            <person name="Meng X."/>
            <person name="Booth W."/>
            <person name="Chen Z."/>
            <person name="Childers C.P."/>
            <person name="Glastad K.M."/>
            <person name="Gokhale K."/>
            <person name="Gowin J."/>
            <person name="Gronenberg W."/>
            <person name="Hermansen R.A."/>
            <person name="Hu H."/>
            <person name="Hunt B.G."/>
            <person name="Huylmans A.K."/>
            <person name="Khalil S.M."/>
            <person name="Mitchell R.D."/>
            <person name="Munoz-Torres M.C."/>
            <person name="Mustard J.A."/>
            <person name="Pan H."/>
            <person name="Reese J.T."/>
            <person name="Scharf M.E."/>
            <person name="Sun F."/>
            <person name="Vogel H."/>
            <person name="Xiao J."/>
            <person name="Yang W."/>
            <person name="Yang Z."/>
            <person name="Yang Z."/>
            <person name="Zhou J."/>
            <person name="Zhu J."/>
            <person name="Brent C.S."/>
            <person name="Elsik C.G."/>
            <person name="Goodisman M.A."/>
            <person name="Liberles D.A."/>
            <person name="Roe R.M."/>
            <person name="Vargo E.L."/>
            <person name="Vilcinskas A."/>
            <person name="Wang J."/>
            <person name="Bornberg-Bauer E."/>
            <person name="Korb J."/>
            <person name="Zhang G."/>
            <person name="Liebig J."/>
        </authorList>
    </citation>
    <scope>NUCLEOTIDE SEQUENCE [LARGE SCALE GENOMIC DNA]</scope>
    <source>
        <tissue evidence="1">Whole organism</tissue>
    </source>
</reference>
<dbReference type="PANTHER" id="PTHR46388">
    <property type="entry name" value="NHL REPEAT-CONTAINING PROTEIN 2"/>
    <property type="match status" value="1"/>
</dbReference>
<dbReference type="Gene3D" id="2.120.10.30">
    <property type="entry name" value="TolB, C-terminal domain"/>
    <property type="match status" value="1"/>
</dbReference>
<dbReference type="STRING" id="136037.A0A067QV86"/>
<gene>
    <name evidence="1" type="ORF">L798_02033</name>
</gene>
<name>A0A067QV86_ZOONE</name>
<keyword evidence="2" id="KW-1185">Reference proteome</keyword>
<dbReference type="SUPFAM" id="SSF63829">
    <property type="entry name" value="Calcium-dependent phosphotriesterase"/>
    <property type="match status" value="1"/>
</dbReference>
<dbReference type="eggNOG" id="KOG2177">
    <property type="taxonomic scope" value="Eukaryota"/>
</dbReference>
<dbReference type="InParanoid" id="A0A067QV86"/>
<proteinExistence type="predicted"/>
<organism evidence="1 2">
    <name type="scientific">Zootermopsis nevadensis</name>
    <name type="common">Dampwood termite</name>
    <dbReference type="NCBI Taxonomy" id="136037"/>
    <lineage>
        <taxon>Eukaryota</taxon>
        <taxon>Metazoa</taxon>
        <taxon>Ecdysozoa</taxon>
        <taxon>Arthropoda</taxon>
        <taxon>Hexapoda</taxon>
        <taxon>Insecta</taxon>
        <taxon>Pterygota</taxon>
        <taxon>Neoptera</taxon>
        <taxon>Polyneoptera</taxon>
        <taxon>Dictyoptera</taxon>
        <taxon>Blattodea</taxon>
        <taxon>Blattoidea</taxon>
        <taxon>Termitoidae</taxon>
        <taxon>Termopsidae</taxon>
        <taxon>Zootermopsis</taxon>
    </lineage>
</organism>
<protein>
    <submittedName>
        <fullName evidence="1">NHL repeat-containing protein 2</fullName>
    </submittedName>
</protein>
<evidence type="ECO:0000313" key="1">
    <source>
        <dbReference type="EMBL" id="KDR08317.1"/>
    </source>
</evidence>
<dbReference type="InterPro" id="IPR011042">
    <property type="entry name" value="6-blade_b-propeller_TolB-like"/>
</dbReference>
<dbReference type="PANTHER" id="PTHR46388:SF2">
    <property type="entry name" value="NHL REPEAT-CONTAINING PROTEIN 2"/>
    <property type="match status" value="1"/>
</dbReference>
<dbReference type="EMBL" id="KK869217">
    <property type="protein sequence ID" value="KDR08317.1"/>
    <property type="molecule type" value="Genomic_DNA"/>
</dbReference>
<sequence length="108" mass="11769">MLDDSLKEESHIWHVIGGDKPGFVVGTFQDAKFNSPQGVVFHHPTLLYVADTENHAVREINLQSLRVITLVGRGVEGLDLVSGAQFRELVISSPWDLCLVSSTVISGA</sequence>
<evidence type="ECO:0000313" key="2">
    <source>
        <dbReference type="Proteomes" id="UP000027135"/>
    </source>
</evidence>
<accession>A0A067QV86</accession>